<proteinExistence type="predicted"/>
<comment type="caution">
    <text evidence="1">The sequence shown here is derived from an EMBL/GenBank/DDBJ whole genome shotgun (WGS) entry which is preliminary data.</text>
</comment>
<name>A0A4Z1KHC2_9HELO</name>
<dbReference type="EMBL" id="PQXO01000390">
    <property type="protein sequence ID" value="TGO85491.1"/>
    <property type="molecule type" value="Genomic_DNA"/>
</dbReference>
<reference evidence="1 2" key="1">
    <citation type="submission" date="2017-12" db="EMBL/GenBank/DDBJ databases">
        <title>Comparative genomics of Botrytis spp.</title>
        <authorList>
            <person name="Valero-Jimenez C.A."/>
            <person name="Tapia P."/>
            <person name="Veloso J."/>
            <person name="Silva-Moreno E."/>
            <person name="Staats M."/>
            <person name="Valdes J.H."/>
            <person name="Van Kan J.A.L."/>
        </authorList>
    </citation>
    <scope>NUCLEOTIDE SEQUENCE [LARGE SCALE GENOMIC DNA]</scope>
    <source>
        <strain evidence="1 2">MUCL3349</strain>
    </source>
</reference>
<evidence type="ECO:0000313" key="1">
    <source>
        <dbReference type="EMBL" id="TGO85491.1"/>
    </source>
</evidence>
<sequence length="94" mass="10911">MPTIVAGLKKLRERRAHAKELRGQSNELHRCYQDMKAVDDRYNKPKTYHVDQFTHMNGDADKLQNLRATMPREIEIRPSISREKSVFGSGATDR</sequence>
<gene>
    <name evidence="1" type="ORF">BPOR_0391g00030</name>
</gene>
<keyword evidence="2" id="KW-1185">Reference proteome</keyword>
<protein>
    <submittedName>
        <fullName evidence="1">Uncharacterized protein</fullName>
    </submittedName>
</protein>
<evidence type="ECO:0000313" key="2">
    <source>
        <dbReference type="Proteomes" id="UP000297280"/>
    </source>
</evidence>
<dbReference type="Proteomes" id="UP000297280">
    <property type="component" value="Unassembled WGS sequence"/>
</dbReference>
<accession>A0A4Z1KHC2</accession>
<organism evidence="1 2">
    <name type="scientific">Botrytis porri</name>
    <dbReference type="NCBI Taxonomy" id="87229"/>
    <lineage>
        <taxon>Eukaryota</taxon>
        <taxon>Fungi</taxon>
        <taxon>Dikarya</taxon>
        <taxon>Ascomycota</taxon>
        <taxon>Pezizomycotina</taxon>
        <taxon>Leotiomycetes</taxon>
        <taxon>Helotiales</taxon>
        <taxon>Sclerotiniaceae</taxon>
        <taxon>Botrytis</taxon>
    </lineage>
</organism>
<dbReference type="AlphaFoldDB" id="A0A4Z1KHC2"/>